<feature type="compositionally biased region" description="Low complexity" evidence="1">
    <location>
        <begin position="108"/>
        <end position="118"/>
    </location>
</feature>
<evidence type="ECO:0000256" key="1">
    <source>
        <dbReference type="SAM" id="MobiDB-lite"/>
    </source>
</evidence>
<dbReference type="InterPro" id="IPR008912">
    <property type="entry name" value="Uncharacterised_CoxE"/>
</dbReference>
<dbReference type="EMBL" id="QICN01000009">
    <property type="protein sequence ID" value="PXV65708.1"/>
    <property type="molecule type" value="Genomic_DNA"/>
</dbReference>
<dbReference type="CDD" id="cd00198">
    <property type="entry name" value="vWFA"/>
    <property type="match status" value="1"/>
</dbReference>
<evidence type="ECO:0000313" key="3">
    <source>
        <dbReference type="Proteomes" id="UP000248330"/>
    </source>
</evidence>
<dbReference type="AlphaFoldDB" id="A0A318E3I1"/>
<organism evidence="2 3">
    <name type="scientific">Sinimarinibacterium flocculans</name>
    <dbReference type="NCBI Taxonomy" id="985250"/>
    <lineage>
        <taxon>Bacteria</taxon>
        <taxon>Pseudomonadati</taxon>
        <taxon>Pseudomonadota</taxon>
        <taxon>Gammaproteobacteria</taxon>
        <taxon>Nevskiales</taxon>
        <taxon>Nevskiaceae</taxon>
        <taxon>Sinimarinibacterium</taxon>
    </lineage>
</organism>
<gene>
    <name evidence="2" type="ORF">C8D93_10987</name>
</gene>
<dbReference type="Pfam" id="PF05762">
    <property type="entry name" value="VWA_CoxE"/>
    <property type="match status" value="1"/>
</dbReference>
<reference evidence="2 3" key="1">
    <citation type="submission" date="2018-04" db="EMBL/GenBank/DDBJ databases">
        <title>Genomic Encyclopedia of Type Strains, Phase IV (KMG-IV): sequencing the most valuable type-strain genomes for metagenomic binning, comparative biology and taxonomic classification.</title>
        <authorList>
            <person name="Goeker M."/>
        </authorList>
    </citation>
    <scope>NUCLEOTIDE SEQUENCE [LARGE SCALE GENOMIC DNA]</scope>
    <source>
        <strain evidence="2 3">DSM 104150</strain>
    </source>
</reference>
<proteinExistence type="predicted"/>
<sequence>MNATASHLDHDLAARITGFVRALRENGFRHGLQESADVLRTLGEGGLLEPRLARWRMRSLLCGSHREWKTFDELYDHYWFATRRRSRLRETVQPAASERRPVDPGELAQAAPDAARGAPVPPGSADTADEAAQDRDGAPLQALPSRAESLERRDFRRLHDAAEQRAMEALAERVARRMRRRLGARLRRHHRGLKIDLAGTLRGALPTAGEPLRLVLRRRRPRQPRLALVIDVSASMNPYAMFMLRFARGLCTVFPRLRVFAFHTRLVDIGDCLHEPTGPRMAARLAALSEGWSGGTRIGPSLETLLMRYGRELFRGRTSLIVVSDGLDTAEPAVLEGALQALRPRCRRLYWLNPLLGRDGYAPRARAMQLALPYLDAFAPAHDLASLIALEPLLRRC</sequence>
<dbReference type="InterPro" id="IPR011195">
    <property type="entry name" value="UCP010256"/>
</dbReference>
<name>A0A318E3I1_9GAMM</name>
<dbReference type="PANTHER" id="PTHR39338">
    <property type="entry name" value="BLL5662 PROTEIN-RELATED"/>
    <property type="match status" value="1"/>
</dbReference>
<dbReference type="Proteomes" id="UP000248330">
    <property type="component" value="Unassembled WGS sequence"/>
</dbReference>
<dbReference type="PIRSF" id="PIRSF010256">
    <property type="entry name" value="CoxE_vWa"/>
    <property type="match status" value="1"/>
</dbReference>
<keyword evidence="3" id="KW-1185">Reference proteome</keyword>
<feature type="region of interest" description="Disordered" evidence="1">
    <location>
        <begin position="90"/>
        <end position="146"/>
    </location>
</feature>
<dbReference type="PANTHER" id="PTHR39338:SF6">
    <property type="entry name" value="BLL5662 PROTEIN"/>
    <property type="match status" value="1"/>
</dbReference>
<evidence type="ECO:0000313" key="2">
    <source>
        <dbReference type="EMBL" id="PXV65708.1"/>
    </source>
</evidence>
<dbReference type="SUPFAM" id="SSF53300">
    <property type="entry name" value="vWA-like"/>
    <property type="match status" value="1"/>
</dbReference>
<evidence type="ECO:0008006" key="4">
    <source>
        <dbReference type="Google" id="ProtNLM"/>
    </source>
</evidence>
<dbReference type="OrthoDB" id="9790469at2"/>
<protein>
    <recommendedName>
        <fullName evidence="4">VWFA domain-containing protein</fullName>
    </recommendedName>
</protein>
<comment type="caution">
    <text evidence="2">The sequence shown here is derived from an EMBL/GenBank/DDBJ whole genome shotgun (WGS) entry which is preliminary data.</text>
</comment>
<dbReference type="RefSeq" id="WP_110266094.1">
    <property type="nucleotide sequence ID" value="NZ_CAWNXA010000009.1"/>
</dbReference>
<accession>A0A318E3I1</accession>
<dbReference type="InterPro" id="IPR036465">
    <property type="entry name" value="vWFA_dom_sf"/>
</dbReference>